<evidence type="ECO:0000313" key="1">
    <source>
        <dbReference type="EMBL" id="KAJ7208019.1"/>
    </source>
</evidence>
<comment type="caution">
    <text evidence="1">The sequence shown here is derived from an EMBL/GenBank/DDBJ whole genome shotgun (WGS) entry which is preliminary data.</text>
</comment>
<feature type="non-terminal residue" evidence="1">
    <location>
        <position position="73"/>
    </location>
</feature>
<reference evidence="1" key="1">
    <citation type="submission" date="2023-03" db="EMBL/GenBank/DDBJ databases">
        <title>Massive genome expansion in bonnet fungi (Mycena s.s.) driven by repeated elements and novel gene families across ecological guilds.</title>
        <authorList>
            <consortium name="Lawrence Berkeley National Laboratory"/>
            <person name="Harder C.B."/>
            <person name="Miyauchi S."/>
            <person name="Viragh M."/>
            <person name="Kuo A."/>
            <person name="Thoen E."/>
            <person name="Andreopoulos B."/>
            <person name="Lu D."/>
            <person name="Skrede I."/>
            <person name="Drula E."/>
            <person name="Henrissat B."/>
            <person name="Morin E."/>
            <person name="Kohler A."/>
            <person name="Barry K."/>
            <person name="LaButti K."/>
            <person name="Morin E."/>
            <person name="Salamov A."/>
            <person name="Lipzen A."/>
            <person name="Mereny Z."/>
            <person name="Hegedus B."/>
            <person name="Baldrian P."/>
            <person name="Stursova M."/>
            <person name="Weitz H."/>
            <person name="Taylor A."/>
            <person name="Grigoriev I.V."/>
            <person name="Nagy L.G."/>
            <person name="Martin F."/>
            <person name="Kauserud H."/>
        </authorList>
    </citation>
    <scope>NUCLEOTIDE SEQUENCE</scope>
    <source>
        <strain evidence="1">9144</strain>
    </source>
</reference>
<protein>
    <submittedName>
        <fullName evidence="1">Uncharacterized protein</fullName>
    </submittedName>
</protein>
<gene>
    <name evidence="1" type="ORF">GGX14DRAFT_365757</name>
</gene>
<keyword evidence="2" id="KW-1185">Reference proteome</keyword>
<sequence length="73" mass="7910">MRALRVKRIQDLAIELAQVLAGARGGVVGIRFDTDSIGRGIGGEALADPIPLAKRVIAISVGRFFRFAEEFKE</sequence>
<organism evidence="1 2">
    <name type="scientific">Mycena pura</name>
    <dbReference type="NCBI Taxonomy" id="153505"/>
    <lineage>
        <taxon>Eukaryota</taxon>
        <taxon>Fungi</taxon>
        <taxon>Dikarya</taxon>
        <taxon>Basidiomycota</taxon>
        <taxon>Agaricomycotina</taxon>
        <taxon>Agaricomycetes</taxon>
        <taxon>Agaricomycetidae</taxon>
        <taxon>Agaricales</taxon>
        <taxon>Marasmiineae</taxon>
        <taxon>Mycenaceae</taxon>
        <taxon>Mycena</taxon>
    </lineage>
</organism>
<dbReference type="AlphaFoldDB" id="A0AAD6VF92"/>
<dbReference type="Proteomes" id="UP001219525">
    <property type="component" value="Unassembled WGS sequence"/>
</dbReference>
<dbReference type="EMBL" id="JARJCW010000035">
    <property type="protein sequence ID" value="KAJ7208019.1"/>
    <property type="molecule type" value="Genomic_DNA"/>
</dbReference>
<accession>A0AAD6VF92</accession>
<proteinExistence type="predicted"/>
<evidence type="ECO:0000313" key="2">
    <source>
        <dbReference type="Proteomes" id="UP001219525"/>
    </source>
</evidence>
<name>A0AAD6VF92_9AGAR</name>